<evidence type="ECO:0000313" key="4">
    <source>
        <dbReference type="Proteomes" id="UP001162060"/>
    </source>
</evidence>
<evidence type="ECO:0000256" key="2">
    <source>
        <dbReference type="SAM" id="Phobius"/>
    </source>
</evidence>
<proteinExistence type="predicted"/>
<dbReference type="PANTHER" id="PTHR31142">
    <property type="entry name" value="TOBAMOVIRUS MULTIPLICATION PROTEIN 1-LIKE ISOFORM X1"/>
    <property type="match status" value="1"/>
</dbReference>
<name>A0AAV1TSI4_9STRA</name>
<dbReference type="Proteomes" id="UP001162060">
    <property type="component" value="Unassembled WGS sequence"/>
</dbReference>
<dbReference type="PANTHER" id="PTHR31142:SF3">
    <property type="entry name" value="THH1_TOM1_TOM3 DOMAIN-CONTAINING PROTEIN"/>
    <property type="match status" value="1"/>
</dbReference>
<gene>
    <name evidence="3" type="ORF">PM001_LOCUS9382</name>
</gene>
<feature type="transmembrane region" description="Helical" evidence="2">
    <location>
        <begin position="67"/>
        <end position="90"/>
    </location>
</feature>
<protein>
    <submittedName>
        <fullName evidence="3">Uncharacterized protein</fullName>
    </submittedName>
</protein>
<dbReference type="InterPro" id="IPR040226">
    <property type="entry name" value="THH1/TOM1/TOM3"/>
</dbReference>
<comment type="caution">
    <text evidence="3">The sequence shown here is derived from an EMBL/GenBank/DDBJ whole genome shotgun (WGS) entry which is preliminary data.</text>
</comment>
<evidence type="ECO:0000256" key="1">
    <source>
        <dbReference type="SAM" id="MobiDB-lite"/>
    </source>
</evidence>
<evidence type="ECO:0000313" key="3">
    <source>
        <dbReference type="EMBL" id="CAK7924232.1"/>
    </source>
</evidence>
<feature type="transmembrane region" description="Helical" evidence="2">
    <location>
        <begin position="204"/>
        <end position="223"/>
    </location>
</feature>
<feature type="transmembrane region" description="Helical" evidence="2">
    <location>
        <begin position="117"/>
        <end position="138"/>
    </location>
</feature>
<reference evidence="3" key="1">
    <citation type="submission" date="2024-01" db="EMBL/GenBank/DDBJ databases">
        <authorList>
            <person name="Webb A."/>
        </authorList>
    </citation>
    <scope>NUCLEOTIDE SEQUENCE</scope>
    <source>
        <strain evidence="3">Pm1</strain>
    </source>
</reference>
<dbReference type="AlphaFoldDB" id="A0AAV1TSI4"/>
<feature type="transmembrane region" description="Helical" evidence="2">
    <location>
        <begin position="34"/>
        <end position="55"/>
    </location>
</feature>
<keyword evidence="2" id="KW-0472">Membrane</keyword>
<keyword evidence="2" id="KW-0812">Transmembrane</keyword>
<feature type="transmembrane region" description="Helical" evidence="2">
    <location>
        <begin position="235"/>
        <end position="257"/>
    </location>
</feature>
<dbReference type="EMBL" id="CAKLBY020000073">
    <property type="protein sequence ID" value="CAK7924232.1"/>
    <property type="molecule type" value="Genomic_DNA"/>
</dbReference>
<keyword evidence="2" id="KW-1133">Transmembrane helix</keyword>
<feature type="transmembrane region" description="Helical" evidence="2">
    <location>
        <begin position="282"/>
        <end position="302"/>
    </location>
</feature>
<feature type="region of interest" description="Disordered" evidence="1">
    <location>
        <begin position="174"/>
        <end position="193"/>
    </location>
</feature>
<organism evidence="3 4">
    <name type="scientific">Peronospora matthiolae</name>
    <dbReference type="NCBI Taxonomy" id="2874970"/>
    <lineage>
        <taxon>Eukaryota</taxon>
        <taxon>Sar</taxon>
        <taxon>Stramenopiles</taxon>
        <taxon>Oomycota</taxon>
        <taxon>Peronosporomycetes</taxon>
        <taxon>Peronosporales</taxon>
        <taxon>Peronosporaceae</taxon>
        <taxon>Peronospora</taxon>
    </lineage>
</organism>
<sequence>MNTASPASAASNDGPTNSVLALTHSGSFTYQTYAIVYSCGALFLLPGLLGLYRSIRSWRQDHTAVRLYGLLALGASLRAAAFVLVAIWMLDLCQSHASRRLDRDAAQLHLSYLDLVFQWQVLGTTASLVLAGVFLLVLNTWASMVDIVQGTNFNYSSRKHCRPTDALLQSLHTRGAPGSNERRGSGAFMAPESSLKPLPPPRLIFMRLMVAVYLLQMSAFLFARREPRNRIRRSLLLGATALLVCCWAACVVLLPAYGERMCVLLDKVAEDVSHRKRNIRRIAFIAAVFCLMQTVPLLLLAASQCKLPSDKPPSLSASHSDISHRHQRKFRDVVQANPAFFIPLGLAANEVAYTDHDLLRLTMGIEVYKFPLEVAMLMALLCVLPARPSSPTSQGYQPISGNRKRQP</sequence>
<accession>A0AAV1TSI4</accession>